<proteinExistence type="predicted"/>
<sequence length="318" mass="35561">MFEEKEIIIGHLSTLYHTSFILMGTGWLEKSGIHATWKLFASGPDIVKAFENKEIDIGYIGLPPAIIGMDRGIPIVCVAGGHVEGTVLIAGKNYRTYTEYDDINTVMRQFEGKVIGSPPKGSIHDVIINNIINANDLSIRVENFPWTDFVLEALVDGKIDAAIGTPSLAIAAARACNAKLIIPPHLLWPDNPSYGIVIRKELIQYPDVILRFLEQHEKASNFIRIHPAEAARLVSRLTGIVDEKFVLDAYRISPKYCAALSREFVKSTMAFVPVLHRLKYISNIISGKEIFEYFFIQKIHTEQPHYNLPPSETFGGND</sequence>
<dbReference type="EMBL" id="LKCM01000121">
    <property type="protein sequence ID" value="KPQ43895.1"/>
    <property type="molecule type" value="Genomic_DNA"/>
</dbReference>
<dbReference type="Pfam" id="PF13379">
    <property type="entry name" value="NMT1_2"/>
    <property type="match status" value="1"/>
</dbReference>
<evidence type="ECO:0000313" key="1">
    <source>
        <dbReference type="EMBL" id="KPQ43895.1"/>
    </source>
</evidence>
<dbReference type="Gene3D" id="3.40.190.10">
    <property type="entry name" value="Periplasmic binding protein-like II"/>
    <property type="match status" value="2"/>
</dbReference>
<protein>
    <submittedName>
        <fullName evidence="1">Aliphatic sulfonate binding protein</fullName>
    </submittedName>
</protein>
<comment type="caution">
    <text evidence="1">The sequence shown here is derived from an EMBL/GenBank/DDBJ whole genome shotgun (WGS) entry which is preliminary data.</text>
</comment>
<organism evidence="1 2">
    <name type="scientific">Candidatus Methanoperedens nitratireducens</name>
    <dbReference type="NCBI Taxonomy" id="1392998"/>
    <lineage>
        <taxon>Archaea</taxon>
        <taxon>Methanobacteriati</taxon>
        <taxon>Methanobacteriota</taxon>
        <taxon>Stenosarchaea group</taxon>
        <taxon>Methanomicrobia</taxon>
        <taxon>Methanosarcinales</taxon>
        <taxon>ANME-2 cluster</taxon>
        <taxon>Candidatus Methanoperedentaceae</taxon>
        <taxon>Candidatus Methanoperedens</taxon>
    </lineage>
</organism>
<dbReference type="Proteomes" id="UP000050360">
    <property type="component" value="Unassembled WGS sequence"/>
</dbReference>
<reference evidence="1 2" key="1">
    <citation type="submission" date="2015-09" db="EMBL/GenBank/DDBJ databases">
        <title>A metagenomics-based metabolic model of nitrate-dependent anaerobic oxidation of methane by Methanoperedens-like archaea.</title>
        <authorList>
            <person name="Arshad A."/>
            <person name="Speth D.R."/>
            <person name="De Graaf R.M."/>
            <person name="Op Den Camp H.J."/>
            <person name="Jetten M.S."/>
            <person name="Welte C.U."/>
        </authorList>
    </citation>
    <scope>NUCLEOTIDE SEQUENCE [LARGE SCALE GENOMIC DNA]</scope>
</reference>
<accession>A0A0P8CL54</accession>
<dbReference type="SUPFAM" id="SSF53850">
    <property type="entry name" value="Periplasmic binding protein-like II"/>
    <property type="match status" value="1"/>
</dbReference>
<name>A0A0P8CL54_9EURY</name>
<dbReference type="PANTHER" id="PTHR30024">
    <property type="entry name" value="ALIPHATIC SULFONATES-BINDING PROTEIN-RELATED"/>
    <property type="match status" value="1"/>
</dbReference>
<evidence type="ECO:0000313" key="2">
    <source>
        <dbReference type="Proteomes" id="UP000050360"/>
    </source>
</evidence>
<dbReference type="AlphaFoldDB" id="A0A0P8CL54"/>
<gene>
    <name evidence="1" type="ORF">MPEBLZ_01542</name>
</gene>